<dbReference type="GO" id="GO:0003729">
    <property type="term" value="F:mRNA binding"/>
    <property type="evidence" value="ECO:0007669"/>
    <property type="project" value="TreeGrafter"/>
</dbReference>
<gene>
    <name evidence="7" type="ORF">Taro_040161</name>
</gene>
<dbReference type="InterPro" id="IPR047086">
    <property type="entry name" value="SF1-HH_sf"/>
</dbReference>
<dbReference type="PANTHER" id="PTHR11208">
    <property type="entry name" value="RNA-BINDING PROTEIN RELATED"/>
    <property type="match status" value="1"/>
</dbReference>
<dbReference type="Pfam" id="PF16275">
    <property type="entry name" value="SF1-HH"/>
    <property type="match status" value="1"/>
</dbReference>
<dbReference type="InterPro" id="IPR036612">
    <property type="entry name" value="KH_dom_type_1_sf"/>
</dbReference>
<keyword evidence="1" id="KW-0479">Metal-binding</keyword>
<keyword evidence="3" id="KW-0862">Zinc</keyword>
<dbReference type="GO" id="GO:0048024">
    <property type="term" value="P:regulation of mRNA splicing, via spliceosome"/>
    <property type="evidence" value="ECO:0007669"/>
    <property type="project" value="TreeGrafter"/>
</dbReference>
<feature type="region of interest" description="Disordered" evidence="5">
    <location>
        <begin position="64"/>
        <end position="92"/>
    </location>
</feature>
<evidence type="ECO:0000259" key="6">
    <source>
        <dbReference type="SMART" id="SM00322"/>
    </source>
</evidence>
<evidence type="ECO:0000313" key="8">
    <source>
        <dbReference type="Proteomes" id="UP000652761"/>
    </source>
</evidence>
<dbReference type="Proteomes" id="UP000652761">
    <property type="component" value="Unassembled WGS sequence"/>
</dbReference>
<dbReference type="InterPro" id="IPR045071">
    <property type="entry name" value="BBP-like"/>
</dbReference>
<dbReference type="EMBL" id="NMUH01003847">
    <property type="protein sequence ID" value="MQM07321.1"/>
    <property type="molecule type" value="Genomic_DNA"/>
</dbReference>
<name>A0A843WPG0_COLES</name>
<evidence type="ECO:0000256" key="5">
    <source>
        <dbReference type="SAM" id="MobiDB-lite"/>
    </source>
</evidence>
<keyword evidence="4" id="KW-0694">RNA-binding</keyword>
<evidence type="ECO:0000256" key="1">
    <source>
        <dbReference type="ARBA" id="ARBA00022723"/>
    </source>
</evidence>
<keyword evidence="8" id="KW-1185">Reference proteome</keyword>
<sequence>MTTKVDSMSTEESQHAQSPISKSTSANSASGPKVSIFGVKSGFVIPKNKSGFVIPKNKLSGSLVPIVRGGGKVETGDERKEDNSKQVQRKTRWDADLSQDAAVRKGRSLAYQTRLEQITQQLKSGSLELGDDQDSQLPGQPSHVDSVDQSTVTKLHRHELLELEKREVIGEILRLNPGYKAPPDYMPVLKEARIPIPLKGHPGNNFIGLILGPASNTQKRLEEETGAKVRVYGIKLDTKEKCEITRSDATEAQAVYEELFVHISAESYDKVDAAVALIELLVTPVSAVSAVASTTSSSVSGDVVEQSQKNSVSAHMTMPVGVVNQGMVQPMAVPAHSVMPQFQAYAGPWHPHGSPNVLPPQSAGFIRPPVFSNMQFTPPTNLLNAPFSGGHPAFGMVPRNVPGIVTRPEPSMQSLQQPLPTVPPSHTNTIQQTPPAYPGMASPSTSVLPAVSPSISSGSMPAARPTHLGPQPTTSGGFPYNRPLSTPPGSSPGFSAGPLPLRPNNMTHMVPPSSTPLQRPHPLIPQNNVALPSQPSMPTPAVNGHPAANFSPRIPLQSSNVPSNLPSAPHGGQIPAPAVGSLLAPAPIPTFLPPHAPVPSPRLLPSMRGQASIPASLPGPSHQPVPPISGPALGSSPSFPLKLPLASPVSVPPITSPKPQQPSPGDFTFQPHKTQVSASVTSSMPSQPVPHTSSQVSLGAAQTPLNQNASQLPFAPPTAPSFRPAAQSPPIPIGSSGALRPQSVGQMGPPHQVPLQSPSFPSGRPFPGNPTNVLAPPRIPAFQNANAPPSPQLGLRNFAPAIPNVSTPIPSRPAPLVQAQPPPGHHHPHGLAAPGQHVAVSLPGYVPARPASTPGGGQIYDPFSPTSITAGPRRQEDDPAKRRKPETDAEYEDLMASVGVR</sequence>
<feature type="region of interest" description="Disordered" evidence="5">
    <location>
        <begin position="128"/>
        <end position="151"/>
    </location>
</feature>
<feature type="compositionally biased region" description="Polar residues" evidence="5">
    <location>
        <begin position="411"/>
        <end position="434"/>
    </location>
</feature>
<dbReference type="Pfam" id="PF22675">
    <property type="entry name" value="KH-I_KHDC4-BBP"/>
    <property type="match status" value="1"/>
</dbReference>
<feature type="domain" description="K Homology" evidence="6">
    <location>
        <begin position="188"/>
        <end position="283"/>
    </location>
</feature>
<dbReference type="SUPFAM" id="SSF54791">
    <property type="entry name" value="Eukaryotic type KH-domain (KH-domain type I)"/>
    <property type="match status" value="1"/>
</dbReference>
<feature type="compositionally biased region" description="Polar residues" evidence="5">
    <location>
        <begin position="525"/>
        <end position="536"/>
    </location>
</feature>
<feature type="region of interest" description="Disordered" evidence="5">
    <location>
        <begin position="844"/>
        <end position="901"/>
    </location>
</feature>
<feature type="region of interest" description="Disordered" evidence="5">
    <location>
        <begin position="1"/>
        <end position="32"/>
    </location>
</feature>
<organism evidence="7 8">
    <name type="scientific">Colocasia esculenta</name>
    <name type="common">Wild taro</name>
    <name type="synonym">Arum esculentum</name>
    <dbReference type="NCBI Taxonomy" id="4460"/>
    <lineage>
        <taxon>Eukaryota</taxon>
        <taxon>Viridiplantae</taxon>
        <taxon>Streptophyta</taxon>
        <taxon>Embryophyta</taxon>
        <taxon>Tracheophyta</taxon>
        <taxon>Spermatophyta</taxon>
        <taxon>Magnoliopsida</taxon>
        <taxon>Liliopsida</taxon>
        <taxon>Araceae</taxon>
        <taxon>Aroideae</taxon>
        <taxon>Colocasieae</taxon>
        <taxon>Colocasia</taxon>
    </lineage>
</organism>
<accession>A0A843WPG0</accession>
<reference evidence="7" key="1">
    <citation type="submission" date="2017-07" db="EMBL/GenBank/DDBJ databases">
        <title>Taro Niue Genome Assembly and Annotation.</title>
        <authorList>
            <person name="Atibalentja N."/>
            <person name="Keating K."/>
            <person name="Fields C.J."/>
        </authorList>
    </citation>
    <scope>NUCLEOTIDE SEQUENCE</scope>
    <source>
        <strain evidence="7">Niue_2</strain>
        <tissue evidence="7">Leaf</tissue>
    </source>
</reference>
<dbReference type="OrthoDB" id="6777263at2759"/>
<dbReference type="InterPro" id="IPR004087">
    <property type="entry name" value="KH_dom"/>
</dbReference>
<dbReference type="Gene3D" id="6.10.140.1790">
    <property type="match status" value="1"/>
</dbReference>
<proteinExistence type="predicted"/>
<evidence type="ECO:0000256" key="3">
    <source>
        <dbReference type="ARBA" id="ARBA00022833"/>
    </source>
</evidence>
<dbReference type="InterPro" id="IPR055256">
    <property type="entry name" value="KH_1_KHDC4/BBP-like"/>
</dbReference>
<dbReference type="SMART" id="SM00322">
    <property type="entry name" value="KH"/>
    <property type="match status" value="1"/>
</dbReference>
<dbReference type="InterPro" id="IPR032570">
    <property type="entry name" value="SF1-HH"/>
</dbReference>
<evidence type="ECO:0000313" key="7">
    <source>
        <dbReference type="EMBL" id="MQM07321.1"/>
    </source>
</evidence>
<dbReference type="GO" id="GO:0008270">
    <property type="term" value="F:zinc ion binding"/>
    <property type="evidence" value="ECO:0007669"/>
    <property type="project" value="UniProtKB-KW"/>
</dbReference>
<feature type="compositionally biased region" description="Polar residues" evidence="5">
    <location>
        <begin position="671"/>
        <end position="697"/>
    </location>
</feature>
<evidence type="ECO:0000256" key="4">
    <source>
        <dbReference type="ARBA" id="ARBA00022884"/>
    </source>
</evidence>
<feature type="region of interest" description="Disordered" evidence="5">
    <location>
        <begin position="410"/>
        <end position="549"/>
    </location>
</feature>
<comment type="caution">
    <text evidence="7">The sequence shown here is derived from an EMBL/GenBank/DDBJ whole genome shotgun (WGS) entry which is preliminary data.</text>
</comment>
<dbReference type="Gene3D" id="3.30.1370.10">
    <property type="entry name" value="K Homology domain, type 1"/>
    <property type="match status" value="1"/>
</dbReference>
<evidence type="ECO:0000256" key="2">
    <source>
        <dbReference type="ARBA" id="ARBA00022771"/>
    </source>
</evidence>
<protein>
    <recommendedName>
        <fullName evidence="6">K Homology domain-containing protein</fullName>
    </recommendedName>
</protein>
<dbReference type="PANTHER" id="PTHR11208:SF98">
    <property type="entry name" value="RNA-BINDING KH DOMAIN-CONTAINING PROTEIN"/>
    <property type="match status" value="1"/>
</dbReference>
<dbReference type="GO" id="GO:0005634">
    <property type="term" value="C:nucleus"/>
    <property type="evidence" value="ECO:0007669"/>
    <property type="project" value="TreeGrafter"/>
</dbReference>
<feature type="compositionally biased region" description="Pro residues" evidence="5">
    <location>
        <begin position="650"/>
        <end position="662"/>
    </location>
</feature>
<feature type="region of interest" description="Disordered" evidence="5">
    <location>
        <begin position="650"/>
        <end position="698"/>
    </location>
</feature>
<feature type="compositionally biased region" description="Polar residues" evidence="5">
    <location>
        <begin position="1"/>
        <end position="30"/>
    </location>
</feature>
<dbReference type="AlphaFoldDB" id="A0A843WPG0"/>
<feature type="region of interest" description="Disordered" evidence="5">
    <location>
        <begin position="599"/>
        <end position="633"/>
    </location>
</feature>
<keyword evidence="2" id="KW-0863">Zinc-finger</keyword>
<feature type="compositionally biased region" description="Polar residues" evidence="5">
    <location>
        <begin position="442"/>
        <end position="459"/>
    </location>
</feature>
<feature type="compositionally biased region" description="Basic and acidic residues" evidence="5">
    <location>
        <begin position="74"/>
        <end position="84"/>
    </location>
</feature>